<dbReference type="Gene3D" id="3.90.550.20">
    <property type="match status" value="1"/>
</dbReference>
<feature type="transmembrane region" description="Helical" evidence="12">
    <location>
        <begin position="585"/>
        <end position="605"/>
    </location>
</feature>
<evidence type="ECO:0000256" key="6">
    <source>
        <dbReference type="ARBA" id="ARBA00023053"/>
    </source>
</evidence>
<dbReference type="EMBL" id="CAXAMM010003336">
    <property type="protein sequence ID" value="CAK8999532.1"/>
    <property type="molecule type" value="Genomic_DNA"/>
</dbReference>
<dbReference type="InterPro" id="IPR029044">
    <property type="entry name" value="Nucleotide-diphossugar_trans"/>
</dbReference>
<accession>A0ABP0IDE6</accession>
<evidence type="ECO:0000256" key="5">
    <source>
        <dbReference type="ARBA" id="ARBA00022989"/>
    </source>
</evidence>
<dbReference type="SMART" id="SM00248">
    <property type="entry name" value="ANK"/>
    <property type="match status" value="3"/>
</dbReference>
<proteinExistence type="predicted"/>
<keyword evidence="7" id="KW-0406">Ion transport</keyword>
<dbReference type="Gene3D" id="1.25.40.20">
    <property type="entry name" value="Ankyrin repeat-containing domain"/>
    <property type="match status" value="1"/>
</dbReference>
<feature type="region of interest" description="Disordered" evidence="11">
    <location>
        <begin position="1"/>
        <end position="22"/>
    </location>
</feature>
<feature type="transmembrane region" description="Helical" evidence="12">
    <location>
        <begin position="679"/>
        <end position="700"/>
    </location>
</feature>
<keyword evidence="14" id="KW-0328">Glycosyltransferase</keyword>
<organism evidence="14 15">
    <name type="scientific">Durusdinium trenchii</name>
    <dbReference type="NCBI Taxonomy" id="1381693"/>
    <lineage>
        <taxon>Eukaryota</taxon>
        <taxon>Sar</taxon>
        <taxon>Alveolata</taxon>
        <taxon>Dinophyceae</taxon>
        <taxon>Suessiales</taxon>
        <taxon>Symbiodiniaceae</taxon>
        <taxon>Durusdinium</taxon>
    </lineage>
</organism>
<comment type="caution">
    <text evidence="14">The sequence shown here is derived from an EMBL/GenBank/DDBJ whole genome shotgun (WGS) entry which is preliminary data.</text>
</comment>
<feature type="transmembrane region" description="Helical" evidence="12">
    <location>
        <begin position="726"/>
        <end position="745"/>
    </location>
</feature>
<feature type="transmembrane region" description="Helical" evidence="12">
    <location>
        <begin position="611"/>
        <end position="635"/>
    </location>
</feature>
<evidence type="ECO:0000259" key="13">
    <source>
        <dbReference type="Pfam" id="PF00999"/>
    </source>
</evidence>
<keyword evidence="2" id="KW-0813">Transport</keyword>
<feature type="repeat" description="ANK" evidence="10">
    <location>
        <begin position="288"/>
        <end position="309"/>
    </location>
</feature>
<dbReference type="PROSITE" id="PS50297">
    <property type="entry name" value="ANK_REP_REGION"/>
    <property type="match status" value="2"/>
</dbReference>
<keyword evidence="3" id="KW-0050">Antiport</keyword>
<evidence type="ECO:0000256" key="12">
    <source>
        <dbReference type="SAM" id="Phobius"/>
    </source>
</evidence>
<dbReference type="Gene3D" id="1.20.1530.20">
    <property type="match status" value="1"/>
</dbReference>
<keyword evidence="9" id="KW-0739">Sodium transport</keyword>
<evidence type="ECO:0000256" key="11">
    <source>
        <dbReference type="SAM" id="MobiDB-lite"/>
    </source>
</evidence>
<dbReference type="InterPro" id="IPR036770">
    <property type="entry name" value="Ankyrin_rpt-contain_sf"/>
</dbReference>
<keyword evidence="4 12" id="KW-0812">Transmembrane</keyword>
<dbReference type="PROSITE" id="PS50088">
    <property type="entry name" value="ANK_REPEAT"/>
    <property type="match status" value="2"/>
</dbReference>
<evidence type="ECO:0000256" key="2">
    <source>
        <dbReference type="ARBA" id="ARBA00022448"/>
    </source>
</evidence>
<dbReference type="Proteomes" id="UP001642464">
    <property type="component" value="Unassembled WGS sequence"/>
</dbReference>
<keyword evidence="8 12" id="KW-0472">Membrane</keyword>
<comment type="subcellular location">
    <subcellularLocation>
        <location evidence="1">Membrane</location>
        <topology evidence="1">Multi-pass membrane protein</topology>
    </subcellularLocation>
</comment>
<dbReference type="GO" id="GO:0016757">
    <property type="term" value="F:glycosyltransferase activity"/>
    <property type="evidence" value="ECO:0007669"/>
    <property type="project" value="UniProtKB-KW"/>
</dbReference>
<evidence type="ECO:0000256" key="9">
    <source>
        <dbReference type="ARBA" id="ARBA00023201"/>
    </source>
</evidence>
<gene>
    <name evidence="14" type="ORF">SCF082_LOCUS6098</name>
</gene>
<keyword evidence="5 12" id="KW-1133">Transmembrane helix</keyword>
<keyword evidence="14" id="KW-0808">Transferase</keyword>
<feature type="region of interest" description="Disordered" evidence="11">
    <location>
        <begin position="341"/>
        <end position="361"/>
    </location>
</feature>
<name>A0ABP0IDE6_9DINO</name>
<dbReference type="PANTHER" id="PTHR43562:SF3">
    <property type="entry name" value="SODIUM ION_PROTON EXCHANGER (EUROFUNG)"/>
    <property type="match status" value="1"/>
</dbReference>
<dbReference type="PANTHER" id="PTHR43562">
    <property type="entry name" value="NAPA-TYPE SODIUM/HYDROGEN ANTIPORTER"/>
    <property type="match status" value="1"/>
</dbReference>
<evidence type="ECO:0000256" key="3">
    <source>
        <dbReference type="ARBA" id="ARBA00022449"/>
    </source>
</evidence>
<evidence type="ECO:0000256" key="8">
    <source>
        <dbReference type="ARBA" id="ARBA00023136"/>
    </source>
</evidence>
<feature type="repeat" description="ANK" evidence="10">
    <location>
        <begin position="255"/>
        <end position="287"/>
    </location>
</feature>
<dbReference type="InterPro" id="IPR006153">
    <property type="entry name" value="Cation/H_exchanger_TM"/>
</dbReference>
<keyword evidence="6" id="KW-0915">Sodium</keyword>
<reference evidence="14 15" key="1">
    <citation type="submission" date="2024-02" db="EMBL/GenBank/DDBJ databases">
        <authorList>
            <person name="Chen Y."/>
            <person name="Shah S."/>
            <person name="Dougan E. K."/>
            <person name="Thang M."/>
            <person name="Chan C."/>
        </authorList>
    </citation>
    <scope>NUCLEOTIDE SEQUENCE [LARGE SCALE GENOMIC DNA]</scope>
</reference>
<dbReference type="Pfam" id="PF12796">
    <property type="entry name" value="Ank_2"/>
    <property type="match status" value="1"/>
</dbReference>
<dbReference type="InterPro" id="IPR007577">
    <property type="entry name" value="GlycoTrfase_DXD_sugar-bd_CS"/>
</dbReference>
<evidence type="ECO:0000313" key="14">
    <source>
        <dbReference type="EMBL" id="CAK8999532.1"/>
    </source>
</evidence>
<evidence type="ECO:0000256" key="7">
    <source>
        <dbReference type="ARBA" id="ARBA00023065"/>
    </source>
</evidence>
<keyword evidence="10" id="KW-0040">ANK repeat</keyword>
<dbReference type="SUPFAM" id="SSF48403">
    <property type="entry name" value="Ankyrin repeat"/>
    <property type="match status" value="1"/>
</dbReference>
<feature type="domain" description="Cation/H+ exchanger transmembrane" evidence="13">
    <location>
        <begin position="432"/>
        <end position="801"/>
    </location>
</feature>
<dbReference type="InterPro" id="IPR038770">
    <property type="entry name" value="Na+/solute_symporter_sf"/>
</dbReference>
<feature type="transmembrane region" description="Helical" evidence="12">
    <location>
        <begin position="647"/>
        <end position="667"/>
    </location>
</feature>
<dbReference type="Pfam" id="PF04488">
    <property type="entry name" value="Gly_transf_sug"/>
    <property type="match status" value="1"/>
</dbReference>
<evidence type="ECO:0000256" key="10">
    <source>
        <dbReference type="PROSITE-ProRule" id="PRU00023"/>
    </source>
</evidence>
<sequence length="833" mass="91906">MASSAESPDGHAIPRLVHQTAPTERSRWDPRWEHCQKTWMRVCASCRYILWDDDALRELVREAFPEELDVYDQYEEHIQRVDFARAAMLYLHGGLYADMDIELFQDPFPHLPAGRVSLVASPYVESERHQNSLMASAPRHPFWLAFVQEARRRFQNRSAYRTTWQLTGPQMLDALVEKTSSSWLHVLPAELFNQAMRSPGFRSPKIIARHFCTSVWTHEMHTESMRLHQAARSGDLDQVRSALSARADLSSSDYAGLTALHHAALRGDARMVELLALLKADVSAQDKNATTPLHYAVQLSHVQVLRVLLAAQCSLEVQLLQGPFGRMHSLGFGAKDLPKPKFRSTSTVGGSEDQAARGENRSAVRAAPGLAPFPAEVTVTAAGQGEQTSEDRRRGSGATGRVYGATGSFFHTFLGRAPSPTPPAITGFLSASWIATKISQAIGVSDIVLVIATGVLLGPEIGGLISTEYSLCSHARHVSECECSDVNHLTEHLKKIQEKDLCHIEDYEHSNDTHADTAHRRLAGGGVYTSYEECLEKSCHAEISHECQLTPDMFTLIGHAGVALMIFESGMHFDFQKAKVVGPKACVVAVLGTILPLAAGTLLTMAFQKPFFPQGVAAGTALAPTSVGIALRLLGEAGVLKENFGQAIITAAFVDDILSLILFNVLFSLGGDFDVVQVVVNPVVGVVLMVLATLLALHFWPKFINGWLLPKVPVKEGAKVARTDEVLFLLMFALLLIYAAITHFLGTHLWGCFIAGMSFATLEPQHHAHHVWVRQTKRMTSWMIRIFFACTVAFSIPITQLLSVEALWKAHDAKRRDERVIKPKSVWRFPGFG</sequence>
<keyword evidence="15" id="KW-1185">Reference proteome</keyword>
<protein>
    <submittedName>
        <fullName evidence="14">Inositol phosphoceramide mannosyltransferase 3 (IPC mannosyltransferase 3)</fullName>
    </submittedName>
</protein>
<evidence type="ECO:0000256" key="4">
    <source>
        <dbReference type="ARBA" id="ARBA00022692"/>
    </source>
</evidence>
<dbReference type="Pfam" id="PF00999">
    <property type="entry name" value="Na_H_Exchanger"/>
    <property type="match status" value="1"/>
</dbReference>
<dbReference type="InterPro" id="IPR002110">
    <property type="entry name" value="Ankyrin_rpt"/>
</dbReference>
<dbReference type="SUPFAM" id="SSF53448">
    <property type="entry name" value="Nucleotide-diphospho-sugar transferases"/>
    <property type="match status" value="1"/>
</dbReference>
<evidence type="ECO:0000313" key="15">
    <source>
        <dbReference type="Proteomes" id="UP001642464"/>
    </source>
</evidence>
<feature type="transmembrane region" description="Helical" evidence="12">
    <location>
        <begin position="782"/>
        <end position="808"/>
    </location>
</feature>
<evidence type="ECO:0000256" key="1">
    <source>
        <dbReference type="ARBA" id="ARBA00004141"/>
    </source>
</evidence>